<evidence type="ECO:0000256" key="7">
    <source>
        <dbReference type="ARBA" id="ARBA00022705"/>
    </source>
</evidence>
<evidence type="ECO:0000256" key="6">
    <source>
        <dbReference type="ARBA" id="ARBA00022695"/>
    </source>
</evidence>
<evidence type="ECO:0000256" key="1">
    <source>
        <dbReference type="ARBA" id="ARBA00001936"/>
    </source>
</evidence>
<dbReference type="GO" id="GO:0003677">
    <property type="term" value="F:DNA binding"/>
    <property type="evidence" value="ECO:0007669"/>
    <property type="project" value="InterPro"/>
</dbReference>
<evidence type="ECO:0000256" key="12">
    <source>
        <dbReference type="ARBA" id="ARBA00049244"/>
    </source>
</evidence>
<evidence type="ECO:0000256" key="13">
    <source>
        <dbReference type="PIRSR" id="PIRSR622312-50"/>
    </source>
</evidence>
<evidence type="ECO:0000256" key="3">
    <source>
        <dbReference type="ARBA" id="ARBA00016513"/>
    </source>
</evidence>
<keyword evidence="5" id="KW-0808">Transferase</keyword>
<evidence type="ECO:0000256" key="2">
    <source>
        <dbReference type="ARBA" id="ARBA00012417"/>
    </source>
</evidence>
<evidence type="ECO:0000256" key="10">
    <source>
        <dbReference type="ARBA" id="ARBA00023204"/>
    </source>
</evidence>
<dbReference type="InterPro" id="IPR010996">
    <property type="entry name" value="HHH_MUS81"/>
</dbReference>
<evidence type="ECO:0000256" key="14">
    <source>
        <dbReference type="SAM" id="MobiDB-lite"/>
    </source>
</evidence>
<dbReference type="SUPFAM" id="SSF81585">
    <property type="entry name" value="PsbU/PolX domain-like"/>
    <property type="match status" value="1"/>
</dbReference>
<dbReference type="SUPFAM" id="SSF47802">
    <property type="entry name" value="DNA polymerase beta, N-terminal domain-like"/>
    <property type="match status" value="1"/>
</dbReference>
<dbReference type="Gene3D" id="3.40.50.10190">
    <property type="entry name" value="BRCT domain"/>
    <property type="match status" value="1"/>
</dbReference>
<feature type="active site" description="Nucleophile; Schiff-base intermediate with DNA; for 5'-dRP lyase activity" evidence="13">
    <location>
        <position position="472"/>
    </location>
</feature>
<dbReference type="InterPro" id="IPR036420">
    <property type="entry name" value="BRCT_dom_sf"/>
</dbReference>
<comment type="caution">
    <text evidence="16">The sequence shown here is derived from an EMBL/GenBank/DDBJ whole genome shotgun (WGS) entry which is preliminary data.</text>
</comment>
<dbReference type="GO" id="GO:0003887">
    <property type="term" value="F:DNA-directed DNA polymerase activity"/>
    <property type="evidence" value="ECO:0007669"/>
    <property type="project" value="UniProtKB-KW"/>
</dbReference>
<dbReference type="Pfam" id="PF14791">
    <property type="entry name" value="DNA_pol_B_thumb"/>
    <property type="match status" value="1"/>
</dbReference>
<feature type="compositionally biased region" description="Polar residues" evidence="14">
    <location>
        <begin position="259"/>
        <end position="272"/>
    </location>
</feature>
<feature type="domain" description="BRCT" evidence="15">
    <location>
        <begin position="114"/>
        <end position="210"/>
    </location>
</feature>
<dbReference type="Pfam" id="PF14792">
    <property type="entry name" value="DNA_pol_B_palm"/>
    <property type="match status" value="1"/>
</dbReference>
<keyword evidence="4" id="KW-0237">DNA synthesis</keyword>
<feature type="region of interest" description="Disordered" evidence="14">
    <location>
        <begin position="220"/>
        <end position="328"/>
    </location>
</feature>
<evidence type="ECO:0000256" key="9">
    <source>
        <dbReference type="ARBA" id="ARBA00022932"/>
    </source>
</evidence>
<evidence type="ECO:0000259" key="15">
    <source>
        <dbReference type="PROSITE" id="PS50172"/>
    </source>
</evidence>
<dbReference type="InterPro" id="IPR027421">
    <property type="entry name" value="DNA_pol_lamdba_lyase_dom_sf"/>
</dbReference>
<dbReference type="Gene3D" id="3.30.460.10">
    <property type="entry name" value="Beta Polymerase, domain 2"/>
    <property type="match status" value="1"/>
</dbReference>
<dbReference type="InterPro" id="IPR029398">
    <property type="entry name" value="PolB_thumb"/>
</dbReference>
<organism evidence="16 17">
    <name type="scientific">Penicillium brevicompactum</name>
    <dbReference type="NCBI Taxonomy" id="5074"/>
    <lineage>
        <taxon>Eukaryota</taxon>
        <taxon>Fungi</taxon>
        <taxon>Dikarya</taxon>
        <taxon>Ascomycota</taxon>
        <taxon>Pezizomycotina</taxon>
        <taxon>Eurotiomycetes</taxon>
        <taxon>Eurotiomycetidae</taxon>
        <taxon>Eurotiales</taxon>
        <taxon>Aspergillaceae</taxon>
        <taxon>Penicillium</taxon>
    </lineage>
</organism>
<feature type="region of interest" description="Disordered" evidence="14">
    <location>
        <begin position="1"/>
        <end position="41"/>
    </location>
</feature>
<protein>
    <recommendedName>
        <fullName evidence="3">DNA polymerase lambda</fullName>
        <ecNumber evidence="2">2.7.7.7</ecNumber>
    </recommendedName>
</protein>
<dbReference type="AlphaFoldDB" id="A0A9W9UCN3"/>
<dbReference type="FunFam" id="1.10.150.110:FF:000005">
    <property type="entry name" value="DNA polymerase POL4"/>
    <property type="match status" value="1"/>
</dbReference>
<dbReference type="InterPro" id="IPR002054">
    <property type="entry name" value="DNA-dir_DNA_pol_X"/>
</dbReference>
<evidence type="ECO:0000313" key="17">
    <source>
        <dbReference type="Proteomes" id="UP001147695"/>
    </source>
</evidence>
<dbReference type="EMBL" id="JAPZBQ010000005">
    <property type="protein sequence ID" value="KAJ5329435.1"/>
    <property type="molecule type" value="Genomic_DNA"/>
</dbReference>
<dbReference type="InterPro" id="IPR001357">
    <property type="entry name" value="BRCT_dom"/>
</dbReference>
<dbReference type="PANTHER" id="PTHR11276:SF28">
    <property type="entry name" value="DNA POLYMERASE LAMBDA"/>
    <property type="match status" value="1"/>
</dbReference>
<sequence>MTDQLTKESFFAALDRLDESEDEHGNRGHVTTPGYDMAKPKMQKVALASDHGPVSLSRNSDPQSLCDIERESAESSIAPNPVSVNRAELIEIMPKSAGPPSKRRKTNNVKLIPDGQKIFKGLVFFFCPNNDVSPFRRLRIQRAQEYGARWSREWSRDITHAILDKGLQMKDLQSYLKGEDLPTGMVVVNESYPSECIQFRSILNHSQLRFRVDGMTPVRQQSEPAVLVSQDSNSRPSHEKPNQLAAEVDNSQKPDRGNHSTQQDLASQSSQPFAAGQVALPQNSRHEDRTPPKSLDAPLISTIPESDPQELMDQSHKDVAGGQPIQQSNWERDALDDIIDEAKATSHLPLDLMDSPDDGNEDGVQSDSENSSSEESNPRRKAHASEKNQKAEWTQGFACMQKYDPEVNEKSPNSGTIDILQQMLDYYTRNADQWRTLAYRRAIAALRKQKTRITTKAQARAIPGVGQRLADKIEEIVMTNRLRRLENANNSPEDLIIQQFLGVYGAGLPQATKWVAQGYRSLTELSEKASLSKSQRIGVERYSDFAQRIPRKEVEAHGAIVRKAVQSVDKDIQVIIGGSYRRGALTCGDVDCLITKPGSTIEQIRTIMLALVVPKLLNSGFLKASLAISSHSDGSKWHGASAVPGTDLWRRIDLLFVPDAEIGAALIYFTGNDIFNRSMRLLARKKGMCLNQKGLYNNVLRDGQVKLNEGRLLEGRNERRIFALLGVPWRPPEHRIC</sequence>
<evidence type="ECO:0000256" key="11">
    <source>
        <dbReference type="ARBA" id="ARBA00023239"/>
    </source>
</evidence>
<proteinExistence type="predicted"/>
<feature type="compositionally biased region" description="Polar residues" evidence="14">
    <location>
        <begin position="220"/>
        <end position="235"/>
    </location>
</feature>
<dbReference type="InterPro" id="IPR043519">
    <property type="entry name" value="NT_sf"/>
</dbReference>
<name>A0A9W9UCN3_PENBR</name>
<feature type="compositionally biased region" description="Low complexity" evidence="14">
    <location>
        <begin position="366"/>
        <end position="375"/>
    </location>
</feature>
<accession>A0A9W9UCN3</accession>
<dbReference type="GO" id="GO:0005634">
    <property type="term" value="C:nucleus"/>
    <property type="evidence" value="ECO:0007669"/>
    <property type="project" value="TreeGrafter"/>
</dbReference>
<dbReference type="Gene3D" id="3.30.210.10">
    <property type="entry name" value="DNA polymerase, thumb domain"/>
    <property type="match status" value="1"/>
</dbReference>
<keyword evidence="11" id="KW-0456">Lyase</keyword>
<dbReference type="Proteomes" id="UP001147695">
    <property type="component" value="Unassembled WGS sequence"/>
</dbReference>
<reference evidence="16" key="2">
    <citation type="journal article" date="2023" name="IMA Fungus">
        <title>Comparative genomic study of the Penicillium genus elucidates a diverse pangenome and 15 lateral gene transfer events.</title>
        <authorList>
            <person name="Petersen C."/>
            <person name="Sorensen T."/>
            <person name="Nielsen M.R."/>
            <person name="Sondergaard T.E."/>
            <person name="Sorensen J.L."/>
            <person name="Fitzpatrick D.A."/>
            <person name="Frisvad J.C."/>
            <person name="Nielsen K.L."/>
        </authorList>
    </citation>
    <scope>NUCLEOTIDE SEQUENCE</scope>
    <source>
        <strain evidence="16">IBT 35673</strain>
    </source>
</reference>
<dbReference type="InterPro" id="IPR037160">
    <property type="entry name" value="DNA_Pol_thumb_sf"/>
</dbReference>
<comment type="cofactor">
    <cofactor evidence="1">
        <name>Mn(2+)</name>
        <dbReference type="ChEBI" id="CHEBI:29035"/>
    </cofactor>
</comment>
<dbReference type="SUPFAM" id="SSF52113">
    <property type="entry name" value="BRCT domain"/>
    <property type="match status" value="1"/>
</dbReference>
<feature type="region of interest" description="Disordered" evidence="14">
    <location>
        <begin position="346"/>
        <end position="393"/>
    </location>
</feature>
<reference evidence="16" key="1">
    <citation type="submission" date="2022-12" db="EMBL/GenBank/DDBJ databases">
        <authorList>
            <person name="Petersen C."/>
        </authorList>
    </citation>
    <scope>NUCLEOTIDE SEQUENCE</scope>
    <source>
        <strain evidence="16">IBT 35673</strain>
    </source>
</reference>
<evidence type="ECO:0000256" key="4">
    <source>
        <dbReference type="ARBA" id="ARBA00022634"/>
    </source>
</evidence>
<dbReference type="PROSITE" id="PS50172">
    <property type="entry name" value="BRCT"/>
    <property type="match status" value="1"/>
</dbReference>
<keyword evidence="8" id="KW-0227">DNA damage</keyword>
<dbReference type="GO" id="GO:0016829">
    <property type="term" value="F:lyase activity"/>
    <property type="evidence" value="ECO:0007669"/>
    <property type="project" value="UniProtKB-KW"/>
</dbReference>
<keyword evidence="6" id="KW-0548">Nucleotidyltransferase</keyword>
<dbReference type="Gene3D" id="1.10.150.110">
    <property type="entry name" value="DNA polymerase beta, N-terminal domain-like"/>
    <property type="match status" value="1"/>
</dbReference>
<dbReference type="InterPro" id="IPR028207">
    <property type="entry name" value="DNA_pol_B_palm_palm"/>
</dbReference>
<dbReference type="SMART" id="SM00483">
    <property type="entry name" value="POLXc"/>
    <property type="match status" value="1"/>
</dbReference>
<dbReference type="FunFam" id="3.30.210.10:FF:000001">
    <property type="entry name" value="DNA polymerase lambda"/>
    <property type="match status" value="1"/>
</dbReference>
<dbReference type="CDD" id="cd00141">
    <property type="entry name" value="NT_POLXc"/>
    <property type="match status" value="1"/>
</dbReference>
<keyword evidence="10" id="KW-0234">DNA repair</keyword>
<keyword evidence="7" id="KW-0235">DNA replication</keyword>
<dbReference type="InterPro" id="IPR002008">
    <property type="entry name" value="DNA_pol_X_beta-like"/>
</dbReference>
<comment type="catalytic activity">
    <reaction evidence="12">
        <text>DNA(n) + a 2'-deoxyribonucleoside 5'-triphosphate = DNA(n+1) + diphosphate</text>
        <dbReference type="Rhea" id="RHEA:22508"/>
        <dbReference type="Rhea" id="RHEA-COMP:17339"/>
        <dbReference type="Rhea" id="RHEA-COMP:17340"/>
        <dbReference type="ChEBI" id="CHEBI:33019"/>
        <dbReference type="ChEBI" id="CHEBI:61560"/>
        <dbReference type="ChEBI" id="CHEBI:173112"/>
        <dbReference type="EC" id="2.7.7.7"/>
    </reaction>
</comment>
<evidence type="ECO:0000256" key="8">
    <source>
        <dbReference type="ARBA" id="ARBA00022763"/>
    </source>
</evidence>
<dbReference type="PANTHER" id="PTHR11276">
    <property type="entry name" value="DNA POLYMERASE TYPE-X FAMILY MEMBER"/>
    <property type="match status" value="1"/>
</dbReference>
<dbReference type="PRINTS" id="PR00869">
    <property type="entry name" value="DNAPOLX"/>
</dbReference>
<evidence type="ECO:0000313" key="16">
    <source>
        <dbReference type="EMBL" id="KAJ5329435.1"/>
    </source>
</evidence>
<dbReference type="Pfam" id="PF10391">
    <property type="entry name" value="DNA_pol_lambd_f"/>
    <property type="match status" value="1"/>
</dbReference>
<keyword evidence="9" id="KW-0239">DNA-directed DNA polymerase</keyword>
<dbReference type="Pfam" id="PF14716">
    <property type="entry name" value="HHH_8"/>
    <property type="match status" value="1"/>
</dbReference>
<dbReference type="SUPFAM" id="SSF81301">
    <property type="entry name" value="Nucleotidyltransferase"/>
    <property type="match status" value="1"/>
</dbReference>
<dbReference type="InterPro" id="IPR018944">
    <property type="entry name" value="DNA_pol_lambd_fingers_domain"/>
</dbReference>
<dbReference type="EC" id="2.7.7.7" evidence="2"/>
<dbReference type="GO" id="GO:0006303">
    <property type="term" value="P:double-strand break repair via nonhomologous end joining"/>
    <property type="evidence" value="ECO:0007669"/>
    <property type="project" value="TreeGrafter"/>
</dbReference>
<gene>
    <name evidence="16" type="ORF">N7452_009825</name>
</gene>
<dbReference type="PRINTS" id="PR00870">
    <property type="entry name" value="DNAPOLXBETA"/>
</dbReference>
<evidence type="ECO:0000256" key="5">
    <source>
        <dbReference type="ARBA" id="ARBA00022679"/>
    </source>
</evidence>
<dbReference type="Gene3D" id="1.10.150.20">
    <property type="entry name" value="5' to 3' exonuclease, C-terminal subdomain"/>
    <property type="match status" value="1"/>
</dbReference>
<dbReference type="InterPro" id="IPR022312">
    <property type="entry name" value="DNA_pol_X"/>
</dbReference>